<reference evidence="5 6" key="1">
    <citation type="submission" date="2023-04" db="EMBL/GenBank/DDBJ databases">
        <title>Clostridium tannerae sp. nov., isolated from the fecal material of an alpaca.</title>
        <authorList>
            <person name="Miller S."/>
            <person name="Hendry M."/>
            <person name="King J."/>
            <person name="Sankaranarayanan K."/>
            <person name="Lawson P.A."/>
        </authorList>
    </citation>
    <scope>NUCLEOTIDE SEQUENCE [LARGE SCALE GENOMIC DNA]</scope>
    <source>
        <strain evidence="5 6">A1-XYC3</strain>
    </source>
</reference>
<dbReference type="RefSeq" id="WP_318798116.1">
    <property type="nucleotide sequence ID" value="NZ_JARUJP010000011.1"/>
</dbReference>
<dbReference type="SUPFAM" id="SSF51261">
    <property type="entry name" value="Duplicated hybrid motif"/>
    <property type="match status" value="1"/>
</dbReference>
<feature type="compositionally biased region" description="Polar residues" evidence="2">
    <location>
        <begin position="199"/>
        <end position="210"/>
    </location>
</feature>
<dbReference type="PANTHER" id="PTHR21666">
    <property type="entry name" value="PEPTIDASE-RELATED"/>
    <property type="match status" value="1"/>
</dbReference>
<dbReference type="EC" id="3.4.-.-" evidence="5"/>
<sequence length="330" mass="37400">MLWKHKAKIVSVILAIIMTTVVTLQYIYYNRPYAYEVYINNKHLAYIKNKQDFYDVKNGIEKEIEKRYGKFHFNDQINFKNVLWISDYKLKDKNELRKDIVKVSNTTISAFLMKSDGKPVGILASEEEMKKVLDTIKDTYSQGSSGEKFRLKSKVTYIKQNVTISQLQTVQEIVNNLKESKNSSIIAFSKESDKDKSQNVRPSRSSSLTNIMQTPSRGVITSSFGARWGKMHNGIDIGSPMGDPIHAAMDGKVYYAGWENGYGNIIKIEHESGIQTFYGHCSKISVKEGQYVKSGEKIGEVGSTGRSTGPHVHFEVRVEGVPKNPLAYIK</sequence>
<accession>A0ABU4JUG6</accession>
<comment type="caution">
    <text evidence="5">The sequence shown here is derived from an EMBL/GenBank/DDBJ whole genome shotgun (WGS) entry which is preliminary data.</text>
</comment>
<evidence type="ECO:0000313" key="6">
    <source>
        <dbReference type="Proteomes" id="UP001281656"/>
    </source>
</evidence>
<dbReference type="Gene3D" id="2.70.70.10">
    <property type="entry name" value="Glucose Permease (Domain IIA)"/>
    <property type="match status" value="1"/>
</dbReference>
<keyword evidence="3" id="KW-0812">Transmembrane</keyword>
<evidence type="ECO:0000256" key="2">
    <source>
        <dbReference type="SAM" id="MobiDB-lite"/>
    </source>
</evidence>
<keyword evidence="5" id="KW-0378">Hydrolase</keyword>
<feature type="domain" description="M23ase beta-sheet core" evidence="4">
    <location>
        <begin position="230"/>
        <end position="325"/>
    </location>
</feature>
<protein>
    <submittedName>
        <fullName evidence="5">M23 family metallopeptidase</fullName>
        <ecNumber evidence="5">3.4.-.-</ecNumber>
    </submittedName>
</protein>
<evidence type="ECO:0000256" key="1">
    <source>
        <dbReference type="ARBA" id="ARBA00022729"/>
    </source>
</evidence>
<dbReference type="InterPro" id="IPR016047">
    <property type="entry name" value="M23ase_b-sheet_dom"/>
</dbReference>
<proteinExistence type="predicted"/>
<feature type="region of interest" description="Disordered" evidence="2">
    <location>
        <begin position="189"/>
        <end position="210"/>
    </location>
</feature>
<organism evidence="5 6">
    <name type="scientific">Clostridium tanneri</name>
    <dbReference type="NCBI Taxonomy" id="3037988"/>
    <lineage>
        <taxon>Bacteria</taxon>
        <taxon>Bacillati</taxon>
        <taxon>Bacillota</taxon>
        <taxon>Clostridia</taxon>
        <taxon>Eubacteriales</taxon>
        <taxon>Clostridiaceae</taxon>
        <taxon>Clostridium</taxon>
    </lineage>
</organism>
<dbReference type="InterPro" id="IPR011055">
    <property type="entry name" value="Dup_hybrid_motif"/>
</dbReference>
<dbReference type="Proteomes" id="UP001281656">
    <property type="component" value="Unassembled WGS sequence"/>
</dbReference>
<dbReference type="CDD" id="cd12797">
    <property type="entry name" value="M23_peptidase"/>
    <property type="match status" value="1"/>
</dbReference>
<keyword evidence="1" id="KW-0732">Signal</keyword>
<keyword evidence="3" id="KW-1133">Transmembrane helix</keyword>
<evidence type="ECO:0000313" key="5">
    <source>
        <dbReference type="EMBL" id="MDW8801584.1"/>
    </source>
</evidence>
<dbReference type="Pfam" id="PF01551">
    <property type="entry name" value="Peptidase_M23"/>
    <property type="match status" value="1"/>
</dbReference>
<evidence type="ECO:0000256" key="3">
    <source>
        <dbReference type="SAM" id="Phobius"/>
    </source>
</evidence>
<evidence type="ECO:0000259" key="4">
    <source>
        <dbReference type="Pfam" id="PF01551"/>
    </source>
</evidence>
<name>A0ABU4JUG6_9CLOT</name>
<gene>
    <name evidence="5" type="ORF">P8V03_10520</name>
</gene>
<keyword evidence="3" id="KW-0472">Membrane</keyword>
<dbReference type="InterPro" id="IPR050570">
    <property type="entry name" value="Cell_wall_metabolism_enzyme"/>
</dbReference>
<dbReference type="EMBL" id="JARUJP010000011">
    <property type="protein sequence ID" value="MDW8801584.1"/>
    <property type="molecule type" value="Genomic_DNA"/>
</dbReference>
<keyword evidence="6" id="KW-1185">Reference proteome</keyword>
<feature type="transmembrane region" description="Helical" evidence="3">
    <location>
        <begin position="9"/>
        <end position="29"/>
    </location>
</feature>
<dbReference type="GO" id="GO:0016787">
    <property type="term" value="F:hydrolase activity"/>
    <property type="evidence" value="ECO:0007669"/>
    <property type="project" value="UniProtKB-KW"/>
</dbReference>
<dbReference type="PANTHER" id="PTHR21666:SF289">
    <property type="entry name" value="L-ALA--D-GLU ENDOPEPTIDASE"/>
    <property type="match status" value="1"/>
</dbReference>